<dbReference type="InterPro" id="IPR007944">
    <property type="entry name" value="FlhC"/>
</dbReference>
<dbReference type="RefSeq" id="WP_048249060.1">
    <property type="nucleotide sequence ID" value="NZ_LDWR01000042.1"/>
</dbReference>
<gene>
    <name evidence="10" type="ORF">VL15_24460</name>
</gene>
<comment type="similarity">
    <text evidence="9">Belongs to the FlhC family.</text>
</comment>
<dbReference type="GO" id="GO:1902208">
    <property type="term" value="P:regulation of bacterial-type flagellum assembly"/>
    <property type="evidence" value="ECO:0007669"/>
    <property type="project" value="InterPro"/>
</dbReference>
<dbReference type="Pfam" id="PF05280">
    <property type="entry name" value="FlhC"/>
    <property type="match status" value="1"/>
</dbReference>
<dbReference type="PIRSF" id="PIRSF003159">
    <property type="entry name" value="FlhC"/>
    <property type="match status" value="1"/>
</dbReference>
<keyword evidence="4" id="KW-0862">Zinc</keyword>
<evidence type="ECO:0000256" key="3">
    <source>
        <dbReference type="ARBA" id="ARBA00022795"/>
    </source>
</evidence>
<evidence type="ECO:0000256" key="9">
    <source>
        <dbReference type="PIRNR" id="PIRNR003159"/>
    </source>
</evidence>
<name>A0A0J5WMB9_BURCE</name>
<keyword evidence="8 9" id="KW-0804">Transcription</keyword>
<dbReference type="PATRIC" id="fig|292.27.peg.5250"/>
<dbReference type="EMBL" id="LDWR01000042">
    <property type="protein sequence ID" value="KML53716.1"/>
    <property type="molecule type" value="Genomic_DNA"/>
</dbReference>
<proteinExistence type="inferred from homology"/>
<keyword evidence="6 9" id="KW-0238">DNA-binding</keyword>
<evidence type="ECO:0000256" key="7">
    <source>
        <dbReference type="ARBA" id="ARBA00023159"/>
    </source>
</evidence>
<dbReference type="SUPFAM" id="SSF160930">
    <property type="entry name" value="FlhC-like"/>
    <property type="match status" value="1"/>
</dbReference>
<keyword evidence="3 9" id="KW-1005">Bacterial flagellum biogenesis</keyword>
<keyword evidence="7 9" id="KW-0010">Activator</keyword>
<reference evidence="10 11" key="1">
    <citation type="submission" date="2015-05" db="EMBL/GenBank/DDBJ databases">
        <title>Draft genome of Burkholderia cepacia LK29.</title>
        <authorList>
            <person name="Chan X.Y."/>
        </authorList>
    </citation>
    <scope>NUCLEOTIDE SEQUENCE [LARGE SCALE GENOMIC DNA]</scope>
    <source>
        <strain evidence="10 11">LK29</strain>
    </source>
</reference>
<dbReference type="GO" id="GO:0046872">
    <property type="term" value="F:metal ion binding"/>
    <property type="evidence" value="ECO:0007669"/>
    <property type="project" value="UniProtKB-KW"/>
</dbReference>
<comment type="function">
    <text evidence="9">Functions in complex with FlhD as a master transcriptional regulator that regulates transcription of several flagellar and non-flagellar operons by binding to their promoter region.</text>
</comment>
<evidence type="ECO:0000256" key="4">
    <source>
        <dbReference type="ARBA" id="ARBA00022833"/>
    </source>
</evidence>
<evidence type="ECO:0000256" key="2">
    <source>
        <dbReference type="ARBA" id="ARBA00022723"/>
    </source>
</evidence>
<evidence type="ECO:0000256" key="6">
    <source>
        <dbReference type="ARBA" id="ARBA00023125"/>
    </source>
</evidence>
<organism evidence="10 11">
    <name type="scientific">Burkholderia cepacia</name>
    <name type="common">Pseudomonas cepacia</name>
    <dbReference type="NCBI Taxonomy" id="292"/>
    <lineage>
        <taxon>Bacteria</taxon>
        <taxon>Pseudomonadati</taxon>
        <taxon>Pseudomonadota</taxon>
        <taxon>Betaproteobacteria</taxon>
        <taxon>Burkholderiales</taxon>
        <taxon>Burkholderiaceae</taxon>
        <taxon>Burkholderia</taxon>
        <taxon>Burkholderia cepacia complex</taxon>
    </lineage>
</organism>
<dbReference type="AlphaFoldDB" id="A0A0J5WMB9"/>
<keyword evidence="5 9" id="KW-0805">Transcription regulation</keyword>
<evidence type="ECO:0000256" key="1">
    <source>
        <dbReference type="ARBA" id="ARBA00022490"/>
    </source>
</evidence>
<dbReference type="GO" id="GO:0005737">
    <property type="term" value="C:cytoplasm"/>
    <property type="evidence" value="ECO:0007669"/>
    <property type="project" value="UniProtKB-SubCell"/>
</dbReference>
<sequence>MNSKRPRSGLASDAMMLMEAVALIRLGARLQILESELSLPHERLVRLYHEVRGASPPKGMLPFSADWYMSWKANLHASLFYGIFRFLRNEADCGRLEALVKGFEQYSACCDEVNSPSELDLKRAWTLVRFVEGEILGTAVCVECGAQFITYRHDVRRRSQCIACHLPVRAGKRVGDSRLRADEDVAIRELW</sequence>
<dbReference type="GO" id="GO:0003677">
    <property type="term" value="F:DNA binding"/>
    <property type="evidence" value="ECO:0007669"/>
    <property type="project" value="UniProtKB-KW"/>
</dbReference>
<evidence type="ECO:0000313" key="11">
    <source>
        <dbReference type="Proteomes" id="UP000036338"/>
    </source>
</evidence>
<keyword evidence="1 9" id="KW-0963">Cytoplasm</keyword>
<dbReference type="Proteomes" id="UP000036338">
    <property type="component" value="Unassembled WGS sequence"/>
</dbReference>
<dbReference type="GO" id="GO:0045893">
    <property type="term" value="P:positive regulation of DNA-templated transcription"/>
    <property type="evidence" value="ECO:0007669"/>
    <property type="project" value="InterPro"/>
</dbReference>
<comment type="subcellular location">
    <subcellularLocation>
        <location evidence="9">Cytoplasm</location>
    </subcellularLocation>
</comment>
<evidence type="ECO:0000256" key="5">
    <source>
        <dbReference type="ARBA" id="ARBA00023015"/>
    </source>
</evidence>
<dbReference type="GO" id="GO:0044781">
    <property type="term" value="P:bacterial-type flagellum organization"/>
    <property type="evidence" value="ECO:0007669"/>
    <property type="project" value="UniProtKB-KW"/>
</dbReference>
<accession>A0A0J5WMB9</accession>
<comment type="caution">
    <text evidence="10">The sequence shown here is derived from an EMBL/GenBank/DDBJ whole genome shotgun (WGS) entry which is preliminary data.</text>
</comment>
<evidence type="ECO:0000256" key="8">
    <source>
        <dbReference type="ARBA" id="ARBA00023163"/>
    </source>
</evidence>
<keyword evidence="2" id="KW-0479">Metal-binding</keyword>
<protein>
    <recommendedName>
        <fullName evidence="9">Flagellar transcriptional regulator FlhC</fullName>
    </recommendedName>
</protein>
<evidence type="ECO:0000313" key="10">
    <source>
        <dbReference type="EMBL" id="KML53716.1"/>
    </source>
</evidence>